<dbReference type="SMART" id="SM00347">
    <property type="entry name" value="HTH_MARR"/>
    <property type="match status" value="1"/>
</dbReference>
<evidence type="ECO:0000313" key="8">
    <source>
        <dbReference type="EMBL" id="MBD1321573.1"/>
    </source>
</evidence>
<feature type="compositionally biased region" description="Gly residues" evidence="6">
    <location>
        <begin position="134"/>
        <end position="143"/>
    </location>
</feature>
<comment type="caution">
    <text evidence="8">The sequence shown here is derived from an EMBL/GenBank/DDBJ whole genome shotgun (WGS) entry which is preliminary data.</text>
</comment>
<sequence>MTSVRLDDQLCFALYTASRAVIAAQRPGLRELGLTYPQYLAMLVLWEEDEISIGRLCRRLHLDSGTVSPLVRRLETLGYLTRRRSDDDERSVTVALTPDGIALGGQADCVYESLVSAIADAAAEESGGRDPGPAGSGPAGSGPAGSDTDVSFDPAALIALRTTLHELTDELRRHLDAPASPKGITS</sequence>
<evidence type="ECO:0000256" key="4">
    <source>
        <dbReference type="ARBA" id="ARBA00023125"/>
    </source>
</evidence>
<accession>A0ABR7WFN0</accession>
<dbReference type="PANTHER" id="PTHR33164:SF5">
    <property type="entry name" value="ORGANIC HYDROPEROXIDE RESISTANCE TRANSCRIPTIONAL REGULATOR"/>
    <property type="match status" value="1"/>
</dbReference>
<organism evidence="8 9">
    <name type="scientific">Gordonia hankookensis</name>
    <dbReference type="NCBI Taxonomy" id="589403"/>
    <lineage>
        <taxon>Bacteria</taxon>
        <taxon>Bacillati</taxon>
        <taxon>Actinomycetota</taxon>
        <taxon>Actinomycetes</taxon>
        <taxon>Mycobacteriales</taxon>
        <taxon>Gordoniaceae</taxon>
        <taxon>Gordonia</taxon>
    </lineage>
</organism>
<dbReference type="EMBL" id="JACWMS010000004">
    <property type="protein sequence ID" value="MBD1321573.1"/>
    <property type="molecule type" value="Genomic_DNA"/>
</dbReference>
<keyword evidence="9" id="KW-1185">Reference proteome</keyword>
<evidence type="ECO:0000256" key="6">
    <source>
        <dbReference type="SAM" id="MobiDB-lite"/>
    </source>
</evidence>
<dbReference type="InterPro" id="IPR036390">
    <property type="entry name" value="WH_DNA-bd_sf"/>
</dbReference>
<protein>
    <submittedName>
        <fullName evidence="8">MarR family transcriptional regulator</fullName>
    </submittedName>
</protein>
<feature type="domain" description="HTH marR-type" evidence="7">
    <location>
        <begin position="7"/>
        <end position="169"/>
    </location>
</feature>
<dbReference type="RefSeq" id="WP_190268116.1">
    <property type="nucleotide sequence ID" value="NZ_BAABAD010000002.1"/>
</dbReference>
<keyword evidence="3" id="KW-0805">Transcription regulation</keyword>
<name>A0ABR7WFN0_9ACTN</name>
<comment type="subcellular location">
    <subcellularLocation>
        <location evidence="1">Cytoplasm</location>
    </subcellularLocation>
</comment>
<evidence type="ECO:0000256" key="3">
    <source>
        <dbReference type="ARBA" id="ARBA00023015"/>
    </source>
</evidence>
<dbReference type="Pfam" id="PF22381">
    <property type="entry name" value="Staph_reg_Sar_Rot"/>
    <property type="match status" value="1"/>
</dbReference>
<evidence type="ECO:0000256" key="1">
    <source>
        <dbReference type="ARBA" id="ARBA00004496"/>
    </source>
</evidence>
<dbReference type="PROSITE" id="PS50995">
    <property type="entry name" value="HTH_MARR_2"/>
    <property type="match status" value="1"/>
</dbReference>
<evidence type="ECO:0000256" key="5">
    <source>
        <dbReference type="ARBA" id="ARBA00023163"/>
    </source>
</evidence>
<evidence type="ECO:0000259" key="7">
    <source>
        <dbReference type="PROSITE" id="PS50995"/>
    </source>
</evidence>
<dbReference type="InterPro" id="IPR039422">
    <property type="entry name" value="MarR/SlyA-like"/>
</dbReference>
<dbReference type="PANTHER" id="PTHR33164">
    <property type="entry name" value="TRANSCRIPTIONAL REGULATOR, MARR FAMILY"/>
    <property type="match status" value="1"/>
</dbReference>
<keyword evidence="2" id="KW-0963">Cytoplasm</keyword>
<keyword evidence="4" id="KW-0238">DNA-binding</keyword>
<reference evidence="8 9" key="1">
    <citation type="submission" date="2020-09" db="EMBL/GenBank/DDBJ databases">
        <title>Novel species in genus Gordonia.</title>
        <authorList>
            <person name="Zhang G."/>
        </authorList>
    </citation>
    <scope>NUCLEOTIDE SEQUENCE [LARGE SCALE GENOMIC DNA]</scope>
    <source>
        <strain evidence="8 9">ON-33</strain>
    </source>
</reference>
<dbReference type="SUPFAM" id="SSF46785">
    <property type="entry name" value="Winged helix' DNA-binding domain"/>
    <property type="match status" value="1"/>
</dbReference>
<dbReference type="Gene3D" id="1.10.10.10">
    <property type="entry name" value="Winged helix-like DNA-binding domain superfamily/Winged helix DNA-binding domain"/>
    <property type="match status" value="1"/>
</dbReference>
<proteinExistence type="predicted"/>
<feature type="region of interest" description="Disordered" evidence="6">
    <location>
        <begin position="122"/>
        <end position="150"/>
    </location>
</feature>
<dbReference type="InterPro" id="IPR055166">
    <property type="entry name" value="Transc_reg_Sar_Rot_HTH"/>
</dbReference>
<evidence type="ECO:0000256" key="2">
    <source>
        <dbReference type="ARBA" id="ARBA00022490"/>
    </source>
</evidence>
<gene>
    <name evidence="8" type="ORF">IDF66_18490</name>
</gene>
<dbReference type="InterPro" id="IPR000835">
    <property type="entry name" value="HTH_MarR-typ"/>
</dbReference>
<dbReference type="Proteomes" id="UP000602395">
    <property type="component" value="Unassembled WGS sequence"/>
</dbReference>
<keyword evidence="5" id="KW-0804">Transcription</keyword>
<evidence type="ECO:0000313" key="9">
    <source>
        <dbReference type="Proteomes" id="UP000602395"/>
    </source>
</evidence>
<dbReference type="InterPro" id="IPR036388">
    <property type="entry name" value="WH-like_DNA-bd_sf"/>
</dbReference>